<dbReference type="AlphaFoldDB" id="A0A8X6RLH0"/>
<dbReference type="InterPro" id="IPR043128">
    <property type="entry name" value="Rev_trsase/Diguanyl_cyclase"/>
</dbReference>
<dbReference type="Gene3D" id="2.40.70.10">
    <property type="entry name" value="Acid Proteases"/>
    <property type="match status" value="1"/>
</dbReference>
<keyword evidence="1" id="KW-0378">Hydrolase</keyword>
<dbReference type="PROSITE" id="PS50878">
    <property type="entry name" value="RT_POL"/>
    <property type="match status" value="1"/>
</dbReference>
<dbReference type="Proteomes" id="UP000887159">
    <property type="component" value="Unassembled WGS sequence"/>
</dbReference>
<proteinExistence type="predicted"/>
<sequence length="405" mass="46153">MGRLNVLKVSDIKGDQTQSINQSPIKLSAICMSPVELPYVPILLDETFTEALWDTGAEKSFISEETYQKYFFYKQVKKSSTQVITAQGAKCRNMGVVELNIRIRDFEKPWLFHVLADLEYPCILGIDFIGGSKIILDFDRKSLAIPDSQINKVVKTVEIEKVEIDLSKTKLEEKQKRELQDLFNSFQGLFSDKPGLTHVLYHEIDTGDNPPVVSRPYIYDRLKQEILDYHVDKMLKEGTIIPIQSPYASPVVLCRKNNGLHTPPDNPEAYRFAVDYRKLNAITKYPRYPLPLIDDLIMNIPHTCIMSALDLRSGYFQMAVNPSDIVKTAFVTKNGTYSFRRMPFGLSGAAPNFQKAIDIILKPVIGKFVNVYMDDVIISSPLFTQHVKHLKEVFRLLHEAGLTLK</sequence>
<dbReference type="InterPro" id="IPR000477">
    <property type="entry name" value="RT_dom"/>
</dbReference>
<dbReference type="EMBL" id="BMAU01021132">
    <property type="protein sequence ID" value="GFX91467.1"/>
    <property type="molecule type" value="Genomic_DNA"/>
</dbReference>
<feature type="domain" description="Reverse transcriptase" evidence="2">
    <location>
        <begin position="244"/>
        <end position="405"/>
    </location>
</feature>
<evidence type="ECO:0000313" key="4">
    <source>
        <dbReference type="Proteomes" id="UP000887159"/>
    </source>
</evidence>
<dbReference type="SUPFAM" id="SSF50630">
    <property type="entry name" value="Acid proteases"/>
    <property type="match status" value="1"/>
</dbReference>
<dbReference type="InterPro" id="IPR043502">
    <property type="entry name" value="DNA/RNA_pol_sf"/>
</dbReference>
<dbReference type="GO" id="GO:0016787">
    <property type="term" value="F:hydrolase activity"/>
    <property type="evidence" value="ECO:0007669"/>
    <property type="project" value="UniProtKB-KW"/>
</dbReference>
<dbReference type="Pfam" id="PF00078">
    <property type="entry name" value="RVT_1"/>
    <property type="match status" value="1"/>
</dbReference>
<dbReference type="SUPFAM" id="SSF56672">
    <property type="entry name" value="DNA/RNA polymerases"/>
    <property type="match status" value="1"/>
</dbReference>
<evidence type="ECO:0000259" key="2">
    <source>
        <dbReference type="PROSITE" id="PS50878"/>
    </source>
</evidence>
<dbReference type="CDD" id="cd00303">
    <property type="entry name" value="retropepsin_like"/>
    <property type="match status" value="1"/>
</dbReference>
<name>A0A8X6RLH0_TRICX</name>
<evidence type="ECO:0000256" key="1">
    <source>
        <dbReference type="ARBA" id="ARBA00022801"/>
    </source>
</evidence>
<protein>
    <submittedName>
        <fullName evidence="3">Retrovirus-related Pol polyprotein from transposon 297</fullName>
    </submittedName>
</protein>
<reference evidence="3" key="1">
    <citation type="submission" date="2020-08" db="EMBL/GenBank/DDBJ databases">
        <title>Multicomponent nature underlies the extraordinary mechanical properties of spider dragline silk.</title>
        <authorList>
            <person name="Kono N."/>
            <person name="Nakamura H."/>
            <person name="Mori M."/>
            <person name="Yoshida Y."/>
            <person name="Ohtoshi R."/>
            <person name="Malay A.D."/>
            <person name="Moran D.A.P."/>
            <person name="Tomita M."/>
            <person name="Numata K."/>
            <person name="Arakawa K."/>
        </authorList>
    </citation>
    <scope>NUCLEOTIDE SEQUENCE</scope>
</reference>
<dbReference type="GO" id="GO:0071897">
    <property type="term" value="P:DNA biosynthetic process"/>
    <property type="evidence" value="ECO:0007669"/>
    <property type="project" value="UniProtKB-ARBA"/>
</dbReference>
<dbReference type="Gene3D" id="3.30.70.270">
    <property type="match status" value="1"/>
</dbReference>
<dbReference type="CDD" id="cd01647">
    <property type="entry name" value="RT_LTR"/>
    <property type="match status" value="1"/>
</dbReference>
<accession>A0A8X6RLH0</accession>
<comment type="caution">
    <text evidence="3">The sequence shown here is derived from an EMBL/GenBank/DDBJ whole genome shotgun (WGS) entry which is preliminary data.</text>
</comment>
<dbReference type="Gene3D" id="3.10.10.10">
    <property type="entry name" value="HIV Type 1 Reverse Transcriptase, subunit A, domain 1"/>
    <property type="match status" value="1"/>
</dbReference>
<dbReference type="PANTHER" id="PTHR24559">
    <property type="entry name" value="TRANSPOSON TY3-I GAG-POL POLYPROTEIN"/>
    <property type="match status" value="1"/>
</dbReference>
<dbReference type="InterPro" id="IPR021109">
    <property type="entry name" value="Peptidase_aspartic_dom_sf"/>
</dbReference>
<gene>
    <name evidence="3" type="primary">pol</name>
    <name evidence="3" type="ORF">TNCV_3545501</name>
</gene>
<dbReference type="InterPro" id="IPR053134">
    <property type="entry name" value="RNA-dir_DNA_polymerase"/>
</dbReference>
<dbReference type="InterPro" id="IPR018061">
    <property type="entry name" value="Retropepsins"/>
</dbReference>
<dbReference type="PANTHER" id="PTHR24559:SF454">
    <property type="entry name" value="RIBONUCLEASE H"/>
    <property type="match status" value="1"/>
</dbReference>
<evidence type="ECO:0000313" key="3">
    <source>
        <dbReference type="EMBL" id="GFX91467.1"/>
    </source>
</evidence>
<keyword evidence="4" id="KW-1185">Reference proteome</keyword>
<dbReference type="Pfam" id="PF00077">
    <property type="entry name" value="RVP"/>
    <property type="match status" value="1"/>
</dbReference>
<organism evidence="3 4">
    <name type="scientific">Trichonephila clavipes</name>
    <name type="common">Golden silk orbweaver</name>
    <name type="synonym">Nephila clavipes</name>
    <dbReference type="NCBI Taxonomy" id="2585209"/>
    <lineage>
        <taxon>Eukaryota</taxon>
        <taxon>Metazoa</taxon>
        <taxon>Ecdysozoa</taxon>
        <taxon>Arthropoda</taxon>
        <taxon>Chelicerata</taxon>
        <taxon>Arachnida</taxon>
        <taxon>Araneae</taxon>
        <taxon>Araneomorphae</taxon>
        <taxon>Entelegynae</taxon>
        <taxon>Araneoidea</taxon>
        <taxon>Nephilidae</taxon>
        <taxon>Trichonephila</taxon>
    </lineage>
</organism>